<keyword evidence="6 12" id="KW-1133">Transmembrane helix</keyword>
<feature type="transmembrane region" description="Helical" evidence="12">
    <location>
        <begin position="118"/>
        <end position="137"/>
    </location>
</feature>
<evidence type="ECO:0000256" key="9">
    <source>
        <dbReference type="ARBA" id="ARBA00023157"/>
    </source>
</evidence>
<organism evidence="13 14">
    <name type="scientific">Candidatus Yonathbacteria bacterium RIFCSPHIGHO2_01_FULL_51_10</name>
    <dbReference type="NCBI Taxonomy" id="1802723"/>
    <lineage>
        <taxon>Bacteria</taxon>
        <taxon>Candidatus Yonathiibacteriota</taxon>
    </lineage>
</organism>
<dbReference type="SUPFAM" id="SSF158442">
    <property type="entry name" value="DsbB-like"/>
    <property type="match status" value="1"/>
</dbReference>
<feature type="transmembrane region" description="Helical" evidence="12">
    <location>
        <begin position="40"/>
        <end position="58"/>
    </location>
</feature>
<keyword evidence="11" id="KW-0676">Redox-active center</keyword>
<evidence type="ECO:0000313" key="14">
    <source>
        <dbReference type="Proteomes" id="UP000176997"/>
    </source>
</evidence>
<comment type="similarity">
    <text evidence="2">Belongs to the DsbB family. BdbC subfamily.</text>
</comment>
<keyword evidence="4 12" id="KW-0812">Transmembrane</keyword>
<proteinExistence type="inferred from homology"/>
<reference evidence="13 14" key="1">
    <citation type="journal article" date="2016" name="Nat. Commun.">
        <title>Thousands of microbial genomes shed light on interconnected biogeochemical processes in an aquifer system.</title>
        <authorList>
            <person name="Anantharaman K."/>
            <person name="Brown C.T."/>
            <person name="Hug L.A."/>
            <person name="Sharon I."/>
            <person name="Castelle C.J."/>
            <person name="Probst A.J."/>
            <person name="Thomas B.C."/>
            <person name="Singh A."/>
            <person name="Wilkins M.J."/>
            <person name="Karaoz U."/>
            <person name="Brodie E.L."/>
            <person name="Williams K.H."/>
            <person name="Hubbard S.S."/>
            <person name="Banfield J.F."/>
        </authorList>
    </citation>
    <scope>NUCLEOTIDE SEQUENCE [LARGE SCALE GENOMIC DNA]</scope>
</reference>
<feature type="transmembrane region" description="Helical" evidence="12">
    <location>
        <begin position="7"/>
        <end position="28"/>
    </location>
</feature>
<dbReference type="EMBL" id="MHUS01000002">
    <property type="protein sequence ID" value="OHA82283.1"/>
    <property type="molecule type" value="Genomic_DNA"/>
</dbReference>
<dbReference type="PANTHER" id="PTHR43469">
    <property type="entry name" value="DISULFIDE FORMATION PROTEIN-RELATED"/>
    <property type="match status" value="1"/>
</dbReference>
<evidence type="ECO:0000256" key="12">
    <source>
        <dbReference type="SAM" id="Phobius"/>
    </source>
</evidence>
<dbReference type="GO" id="GO:0016020">
    <property type="term" value="C:membrane"/>
    <property type="evidence" value="ECO:0007669"/>
    <property type="project" value="UniProtKB-SubCell"/>
</dbReference>
<comment type="subcellular location">
    <subcellularLocation>
        <location evidence="1">Membrane</location>
        <topology evidence="1">Multi-pass membrane protein</topology>
    </subcellularLocation>
</comment>
<evidence type="ECO:0000256" key="2">
    <source>
        <dbReference type="ARBA" id="ARBA00007602"/>
    </source>
</evidence>
<evidence type="ECO:0000256" key="10">
    <source>
        <dbReference type="ARBA" id="ARBA00023186"/>
    </source>
</evidence>
<evidence type="ECO:0000256" key="11">
    <source>
        <dbReference type="ARBA" id="ARBA00023284"/>
    </source>
</evidence>
<dbReference type="AlphaFoldDB" id="A0A1G2SB68"/>
<evidence type="ECO:0000256" key="1">
    <source>
        <dbReference type="ARBA" id="ARBA00004141"/>
    </source>
</evidence>
<feature type="transmembrane region" description="Helical" evidence="12">
    <location>
        <begin position="65"/>
        <end position="83"/>
    </location>
</feature>
<keyword evidence="3" id="KW-0813">Transport</keyword>
<dbReference type="InterPro" id="IPR003752">
    <property type="entry name" value="DiS_bond_form_DsbB/BdbC"/>
</dbReference>
<keyword evidence="10" id="KW-0143">Chaperone</keyword>
<evidence type="ECO:0000256" key="6">
    <source>
        <dbReference type="ARBA" id="ARBA00022989"/>
    </source>
</evidence>
<name>A0A1G2SB68_9BACT</name>
<dbReference type="Proteomes" id="UP000176997">
    <property type="component" value="Unassembled WGS sequence"/>
</dbReference>
<dbReference type="PANTHER" id="PTHR43469:SF1">
    <property type="entry name" value="SPBETA PROPHAGE-DERIVED DISULFIDE BOND FORMATION PROTEIN B"/>
    <property type="match status" value="1"/>
</dbReference>
<keyword evidence="9" id="KW-1015">Disulfide bond</keyword>
<evidence type="ECO:0000256" key="8">
    <source>
        <dbReference type="ARBA" id="ARBA00023136"/>
    </source>
</evidence>
<comment type="caution">
    <text evidence="13">The sequence shown here is derived from an EMBL/GenBank/DDBJ whole genome shotgun (WGS) entry which is preliminary data.</text>
</comment>
<evidence type="ECO:0000256" key="4">
    <source>
        <dbReference type="ARBA" id="ARBA00022692"/>
    </source>
</evidence>
<dbReference type="STRING" id="1802723.A2675_00485"/>
<sequence>MIQKVGRFALPLALIVGIVGIVTTLYYSEVAGFEPCKLCWFQRIFLYPQAFIVIVALFRKTRDIGYYLITLSVFGVIVALYHYNLQWGGAPLIPCSADLTLACSKRYFVEFGYITESMMALTAFLSLIALSLTRIMFEKNNNQSAA</sequence>
<dbReference type="InterPro" id="IPR012187">
    <property type="entry name" value="Disulphide_bond_form_BdbC"/>
</dbReference>
<evidence type="ECO:0000256" key="5">
    <source>
        <dbReference type="ARBA" id="ARBA00022982"/>
    </source>
</evidence>
<keyword evidence="8 12" id="KW-0472">Membrane</keyword>
<dbReference type="InterPro" id="IPR023380">
    <property type="entry name" value="DsbB-like_sf"/>
</dbReference>
<evidence type="ECO:0000313" key="13">
    <source>
        <dbReference type="EMBL" id="OHA82283.1"/>
    </source>
</evidence>
<evidence type="ECO:0000256" key="3">
    <source>
        <dbReference type="ARBA" id="ARBA00022448"/>
    </source>
</evidence>
<dbReference type="GO" id="GO:0015035">
    <property type="term" value="F:protein-disulfide reductase activity"/>
    <property type="evidence" value="ECO:0007669"/>
    <property type="project" value="InterPro"/>
</dbReference>
<keyword evidence="5" id="KW-0249">Electron transport</keyword>
<protein>
    <recommendedName>
        <fullName evidence="15">Disulfide bond formation protein B</fullName>
    </recommendedName>
</protein>
<evidence type="ECO:0008006" key="15">
    <source>
        <dbReference type="Google" id="ProtNLM"/>
    </source>
</evidence>
<keyword evidence="7" id="KW-0560">Oxidoreductase</keyword>
<gene>
    <name evidence="13" type="ORF">A2675_00485</name>
</gene>
<dbReference type="Gene3D" id="1.20.1550.10">
    <property type="entry name" value="DsbB-like"/>
    <property type="match status" value="1"/>
</dbReference>
<dbReference type="Pfam" id="PF02600">
    <property type="entry name" value="DsbB"/>
    <property type="match status" value="1"/>
</dbReference>
<evidence type="ECO:0000256" key="7">
    <source>
        <dbReference type="ARBA" id="ARBA00023002"/>
    </source>
</evidence>
<accession>A0A1G2SB68</accession>
<dbReference type="GO" id="GO:0006457">
    <property type="term" value="P:protein folding"/>
    <property type="evidence" value="ECO:0007669"/>
    <property type="project" value="InterPro"/>
</dbReference>